<dbReference type="FunFam" id="1.20.120.1630:FF:000014">
    <property type="entry name" value="Steroid 5-alpha reductase, putative"/>
    <property type="match status" value="1"/>
</dbReference>
<evidence type="ECO:0000259" key="6">
    <source>
        <dbReference type="Pfam" id="PF02544"/>
    </source>
</evidence>
<feature type="transmembrane region" description="Helical" evidence="5">
    <location>
        <begin position="209"/>
        <end position="230"/>
    </location>
</feature>
<gene>
    <name evidence="7" type="ORF">D3874_24080</name>
</gene>
<feature type="transmembrane region" description="Helical" evidence="5">
    <location>
        <begin position="6"/>
        <end position="25"/>
    </location>
</feature>
<dbReference type="GO" id="GO:0016627">
    <property type="term" value="F:oxidoreductase activity, acting on the CH-CH group of donors"/>
    <property type="evidence" value="ECO:0007669"/>
    <property type="project" value="InterPro"/>
</dbReference>
<proteinExistence type="predicted"/>
<dbReference type="Gene3D" id="1.20.120.1630">
    <property type="match status" value="1"/>
</dbReference>
<comment type="caution">
    <text evidence="7">The sequence shown here is derived from an EMBL/GenBank/DDBJ whole genome shotgun (WGS) entry which is preliminary data.</text>
</comment>
<evidence type="ECO:0000313" key="8">
    <source>
        <dbReference type="Proteomes" id="UP000284605"/>
    </source>
</evidence>
<feature type="domain" description="3-oxo-5-alpha-steroid 4-dehydrogenase C-terminal" evidence="6">
    <location>
        <begin position="105"/>
        <end position="253"/>
    </location>
</feature>
<protein>
    <submittedName>
        <fullName evidence="7">DUF1295 domain-containing protein</fullName>
    </submittedName>
</protein>
<dbReference type="PANTHER" id="PTHR10556:SF43">
    <property type="entry name" value="STEROID 5-ALPHA-REDUCTASE DET2"/>
    <property type="match status" value="1"/>
</dbReference>
<dbReference type="RefSeq" id="WP_119781781.1">
    <property type="nucleotide sequence ID" value="NZ_QYUK01000011.1"/>
</dbReference>
<keyword evidence="8" id="KW-1185">Reference proteome</keyword>
<feature type="transmembrane region" description="Helical" evidence="5">
    <location>
        <begin position="106"/>
        <end position="126"/>
    </location>
</feature>
<dbReference type="OrthoDB" id="4688552at2"/>
<dbReference type="InterPro" id="IPR039357">
    <property type="entry name" value="SRD5A/TECR"/>
</dbReference>
<reference evidence="7 8" key="1">
    <citation type="submission" date="2018-09" db="EMBL/GenBank/DDBJ databases">
        <authorList>
            <person name="Zhu H."/>
        </authorList>
    </citation>
    <scope>NUCLEOTIDE SEQUENCE [LARGE SCALE GENOMIC DNA]</scope>
    <source>
        <strain evidence="7 8">K1W22B-8</strain>
    </source>
</reference>
<dbReference type="EMBL" id="QYUK01000011">
    <property type="protein sequence ID" value="RJF89668.1"/>
    <property type="molecule type" value="Genomic_DNA"/>
</dbReference>
<feature type="transmembrane region" description="Helical" evidence="5">
    <location>
        <begin position="73"/>
        <end position="94"/>
    </location>
</feature>
<dbReference type="AlphaFoldDB" id="A0A418WI47"/>
<keyword evidence="3 5" id="KW-1133">Transmembrane helix</keyword>
<evidence type="ECO:0000256" key="1">
    <source>
        <dbReference type="ARBA" id="ARBA00004141"/>
    </source>
</evidence>
<feature type="transmembrane region" description="Helical" evidence="5">
    <location>
        <begin position="46"/>
        <end position="67"/>
    </location>
</feature>
<dbReference type="Proteomes" id="UP000284605">
    <property type="component" value="Unassembled WGS sequence"/>
</dbReference>
<dbReference type="GO" id="GO:0016020">
    <property type="term" value="C:membrane"/>
    <property type="evidence" value="ECO:0007669"/>
    <property type="project" value="UniProtKB-SubCell"/>
</dbReference>
<organism evidence="7 8">
    <name type="scientific">Oleomonas cavernae</name>
    <dbReference type="NCBI Taxonomy" id="2320859"/>
    <lineage>
        <taxon>Bacteria</taxon>
        <taxon>Pseudomonadati</taxon>
        <taxon>Pseudomonadota</taxon>
        <taxon>Alphaproteobacteria</taxon>
        <taxon>Acetobacterales</taxon>
        <taxon>Acetobacteraceae</taxon>
        <taxon>Oleomonas</taxon>
    </lineage>
</organism>
<sequence length="254" mass="28485">METAYLAALGIIGLLGLSTLGATLRQAGPYGRHMTAGQTGTMPARAAWLLFESPQWFAFALTFWLVAPPEAGPSSVMLFLFGLWQAHYFYRGLIYPLRMRDRHKSFPIVAVCFGFVFNLCNGFANAYAVGHAAHLMDTAWLGDPRFIVGLAVAAFGWVVNFQADNILLSLRGDGFTGYRIPHGGAFRWVSSANYFGEIVFWWGWAIMSWTPAGLVFALFSMANLMPRAVAHHRWYRTRFPDYPKNRRAVIPHLL</sequence>
<keyword evidence="4 5" id="KW-0472">Membrane</keyword>
<accession>A0A418WI47</accession>
<name>A0A418WI47_9PROT</name>
<dbReference type="Pfam" id="PF02544">
    <property type="entry name" value="Steroid_dh"/>
    <property type="match status" value="1"/>
</dbReference>
<keyword evidence="2 5" id="KW-0812">Transmembrane</keyword>
<dbReference type="PANTHER" id="PTHR10556">
    <property type="entry name" value="3-OXO-5-ALPHA-STEROID 4-DEHYDROGENASE"/>
    <property type="match status" value="1"/>
</dbReference>
<evidence type="ECO:0000313" key="7">
    <source>
        <dbReference type="EMBL" id="RJF89668.1"/>
    </source>
</evidence>
<evidence type="ECO:0000256" key="5">
    <source>
        <dbReference type="SAM" id="Phobius"/>
    </source>
</evidence>
<dbReference type="PROSITE" id="PS50244">
    <property type="entry name" value="S5A_REDUCTASE"/>
    <property type="match status" value="1"/>
</dbReference>
<comment type="subcellular location">
    <subcellularLocation>
        <location evidence="1">Membrane</location>
        <topology evidence="1">Multi-pass membrane protein</topology>
    </subcellularLocation>
</comment>
<dbReference type="InterPro" id="IPR001104">
    <property type="entry name" value="3-oxo-5_a-steroid_4-DH_C"/>
</dbReference>
<dbReference type="GO" id="GO:0016132">
    <property type="term" value="P:brassinosteroid biosynthetic process"/>
    <property type="evidence" value="ECO:0007669"/>
    <property type="project" value="TreeGrafter"/>
</dbReference>
<evidence type="ECO:0000256" key="4">
    <source>
        <dbReference type="ARBA" id="ARBA00023136"/>
    </source>
</evidence>
<evidence type="ECO:0000256" key="3">
    <source>
        <dbReference type="ARBA" id="ARBA00022989"/>
    </source>
</evidence>
<evidence type="ECO:0000256" key="2">
    <source>
        <dbReference type="ARBA" id="ARBA00022692"/>
    </source>
</evidence>